<dbReference type="GO" id="GO:0033690">
    <property type="term" value="P:positive regulation of osteoblast proliferation"/>
    <property type="evidence" value="ECO:0007669"/>
    <property type="project" value="TreeGrafter"/>
</dbReference>
<evidence type="ECO:0008006" key="6">
    <source>
        <dbReference type="Google" id="ProtNLM"/>
    </source>
</evidence>
<dbReference type="Proteomes" id="UP001142489">
    <property type="component" value="Unassembled WGS sequence"/>
</dbReference>
<dbReference type="GO" id="GO:0030501">
    <property type="term" value="P:positive regulation of bone mineralization"/>
    <property type="evidence" value="ECO:0007669"/>
    <property type="project" value="TreeGrafter"/>
</dbReference>
<feature type="region of interest" description="Disordered" evidence="1">
    <location>
        <begin position="173"/>
        <end position="306"/>
    </location>
</feature>
<keyword evidence="2" id="KW-0812">Transmembrane</keyword>
<organism evidence="4 5">
    <name type="scientific">Phrynocephalus forsythii</name>
    <dbReference type="NCBI Taxonomy" id="171643"/>
    <lineage>
        <taxon>Eukaryota</taxon>
        <taxon>Metazoa</taxon>
        <taxon>Chordata</taxon>
        <taxon>Craniata</taxon>
        <taxon>Vertebrata</taxon>
        <taxon>Euteleostomi</taxon>
        <taxon>Lepidosauria</taxon>
        <taxon>Squamata</taxon>
        <taxon>Bifurcata</taxon>
        <taxon>Unidentata</taxon>
        <taxon>Episquamata</taxon>
        <taxon>Toxicofera</taxon>
        <taxon>Iguania</taxon>
        <taxon>Acrodonta</taxon>
        <taxon>Agamidae</taxon>
        <taxon>Agaminae</taxon>
        <taxon>Phrynocephalus</taxon>
    </lineage>
</organism>
<dbReference type="GO" id="GO:0001503">
    <property type="term" value="P:ossification"/>
    <property type="evidence" value="ECO:0007669"/>
    <property type="project" value="InterPro"/>
</dbReference>
<dbReference type="PANTHER" id="PTHR28645">
    <property type="entry name" value="TRANSMEMBRANE PROTEIN 119"/>
    <property type="match status" value="1"/>
</dbReference>
<dbReference type="AlphaFoldDB" id="A0A9Q0XFU2"/>
<proteinExistence type="predicted"/>
<reference evidence="4" key="1">
    <citation type="journal article" date="2023" name="DNA Res.">
        <title>Chromosome-level genome assembly of Phrynocephalus forsythii using third-generation DNA sequencing and Hi-C analysis.</title>
        <authorList>
            <person name="Qi Y."/>
            <person name="Zhao W."/>
            <person name="Zhao Y."/>
            <person name="Niu C."/>
            <person name="Cao S."/>
            <person name="Zhang Y."/>
        </authorList>
    </citation>
    <scope>NUCLEOTIDE SEQUENCE</scope>
    <source>
        <tissue evidence="4">Muscle</tissue>
    </source>
</reference>
<dbReference type="OrthoDB" id="8943443at2759"/>
<accession>A0A9Q0XFU2</accession>
<dbReference type="GO" id="GO:0045669">
    <property type="term" value="P:positive regulation of osteoblast differentiation"/>
    <property type="evidence" value="ECO:0007669"/>
    <property type="project" value="TreeGrafter"/>
</dbReference>
<feature type="compositionally biased region" description="Acidic residues" evidence="1">
    <location>
        <begin position="212"/>
        <end position="222"/>
    </location>
</feature>
<dbReference type="PANTHER" id="PTHR28645:SF1">
    <property type="entry name" value="TRANSMEMBRANE PROTEIN 119"/>
    <property type="match status" value="1"/>
</dbReference>
<feature type="region of interest" description="Disordered" evidence="1">
    <location>
        <begin position="134"/>
        <end position="159"/>
    </location>
</feature>
<protein>
    <recommendedName>
        <fullName evidence="6">Transmembrane protein 119</fullName>
    </recommendedName>
</protein>
<evidence type="ECO:0000256" key="2">
    <source>
        <dbReference type="SAM" id="Phobius"/>
    </source>
</evidence>
<feature type="compositionally biased region" description="Polar residues" evidence="1">
    <location>
        <begin position="173"/>
        <end position="185"/>
    </location>
</feature>
<feature type="transmembrane region" description="Helical" evidence="2">
    <location>
        <begin position="85"/>
        <end position="109"/>
    </location>
</feature>
<evidence type="ECO:0000313" key="5">
    <source>
        <dbReference type="Proteomes" id="UP001142489"/>
    </source>
</evidence>
<name>A0A9Q0XFU2_9SAUR</name>
<dbReference type="Pfam" id="PF15724">
    <property type="entry name" value="TMEM119"/>
    <property type="match status" value="1"/>
</dbReference>
<dbReference type="InterPro" id="IPR031453">
    <property type="entry name" value="TMEM119"/>
</dbReference>
<dbReference type="GO" id="GO:0005886">
    <property type="term" value="C:plasma membrane"/>
    <property type="evidence" value="ECO:0007669"/>
    <property type="project" value="TreeGrafter"/>
</dbReference>
<keyword evidence="2" id="KW-0472">Membrane</keyword>
<keyword evidence="3" id="KW-0732">Signal</keyword>
<feature type="signal peptide" evidence="3">
    <location>
        <begin position="1"/>
        <end position="19"/>
    </location>
</feature>
<sequence length="306" mass="31301">MATKMSVCLLIVLIKMSNSVSILKPALEDNGGSGDGEGASSIPPPASVTLGVSPTTLEDLGATSVNGSSTTPTLLDGIVDFFQTYMLLIIVVGSLVFLFLFIICAAVILQQKHKASAYYPSSFPKKKYVDESDKSGGAKAFSEVPEKPADGGQEEPVDSTKQLQADILAAAQNLKSPGKATTANGESVKIAEGGPSRQPENGAKTKEQGGKEEEEVSEEQEGNVEGVAVPEAEASSPPDPVDVEVQGGGDGCSSPAEGQQAEGTTPSAEEFQETPGDGASPTQTPDHGAGETAALPSLGVPQEAEP</sequence>
<evidence type="ECO:0000256" key="3">
    <source>
        <dbReference type="SAM" id="SignalP"/>
    </source>
</evidence>
<dbReference type="EMBL" id="JAPFRF010000016">
    <property type="protein sequence ID" value="KAJ7309843.1"/>
    <property type="molecule type" value="Genomic_DNA"/>
</dbReference>
<evidence type="ECO:0000256" key="1">
    <source>
        <dbReference type="SAM" id="MobiDB-lite"/>
    </source>
</evidence>
<evidence type="ECO:0000313" key="4">
    <source>
        <dbReference type="EMBL" id="KAJ7309843.1"/>
    </source>
</evidence>
<gene>
    <name evidence="4" type="ORF">JRQ81_007916</name>
</gene>
<comment type="caution">
    <text evidence="4">The sequence shown here is derived from an EMBL/GenBank/DDBJ whole genome shotgun (WGS) entry which is preliminary data.</text>
</comment>
<keyword evidence="2" id="KW-1133">Transmembrane helix</keyword>
<feature type="chain" id="PRO_5040326398" description="Transmembrane protein 119" evidence="3">
    <location>
        <begin position="20"/>
        <end position="306"/>
    </location>
</feature>
<keyword evidence="5" id="KW-1185">Reference proteome</keyword>